<feature type="signal peptide" evidence="10">
    <location>
        <begin position="1"/>
        <end position="19"/>
    </location>
</feature>
<keyword evidence="8" id="KW-1133">Transmembrane helix</keyword>
<organism evidence="12 13">
    <name type="scientific">Mucilaginibacter pedocola</name>
    <dbReference type="NCBI Taxonomy" id="1792845"/>
    <lineage>
        <taxon>Bacteria</taxon>
        <taxon>Pseudomonadati</taxon>
        <taxon>Bacteroidota</taxon>
        <taxon>Sphingobacteriia</taxon>
        <taxon>Sphingobacteriales</taxon>
        <taxon>Sphingobacteriaceae</taxon>
        <taxon>Mucilaginibacter</taxon>
    </lineage>
</organism>
<evidence type="ECO:0000313" key="12">
    <source>
        <dbReference type="EMBL" id="OOQ61820.1"/>
    </source>
</evidence>
<evidence type="ECO:0000256" key="4">
    <source>
        <dbReference type="ARBA" id="ARBA00022475"/>
    </source>
</evidence>
<keyword evidence="7" id="KW-0653">Protein transport</keyword>
<dbReference type="SUPFAM" id="SSF74653">
    <property type="entry name" value="TolA/TonB C-terminal domain"/>
    <property type="match status" value="1"/>
</dbReference>
<keyword evidence="3" id="KW-0813">Transport</keyword>
<dbReference type="GO" id="GO:0015031">
    <property type="term" value="P:protein transport"/>
    <property type="evidence" value="ECO:0007669"/>
    <property type="project" value="UniProtKB-KW"/>
</dbReference>
<evidence type="ECO:0000256" key="5">
    <source>
        <dbReference type="ARBA" id="ARBA00022519"/>
    </source>
</evidence>
<dbReference type="AlphaFoldDB" id="A0A1S9PLH6"/>
<dbReference type="PANTHER" id="PTHR33446">
    <property type="entry name" value="PROTEIN TONB-RELATED"/>
    <property type="match status" value="1"/>
</dbReference>
<feature type="domain" description="TonB C-terminal" evidence="11">
    <location>
        <begin position="228"/>
        <end position="319"/>
    </location>
</feature>
<proteinExistence type="inferred from homology"/>
<feature type="chain" id="PRO_5012955914" description="TonB C-terminal domain-containing protein" evidence="10">
    <location>
        <begin position="20"/>
        <end position="319"/>
    </location>
</feature>
<dbReference type="GO" id="GO:0031992">
    <property type="term" value="F:energy transducer activity"/>
    <property type="evidence" value="ECO:0007669"/>
    <property type="project" value="TreeGrafter"/>
</dbReference>
<comment type="subcellular location">
    <subcellularLocation>
        <location evidence="1">Cell inner membrane</location>
        <topology evidence="1">Single-pass membrane protein</topology>
        <orientation evidence="1">Periplasmic side</orientation>
    </subcellularLocation>
</comment>
<dbReference type="OrthoDB" id="649093at2"/>
<dbReference type="STRING" id="1792845.BC343_01770"/>
<evidence type="ECO:0000256" key="7">
    <source>
        <dbReference type="ARBA" id="ARBA00022927"/>
    </source>
</evidence>
<keyword evidence="4" id="KW-1003">Cell membrane</keyword>
<evidence type="ECO:0000256" key="1">
    <source>
        <dbReference type="ARBA" id="ARBA00004383"/>
    </source>
</evidence>
<gene>
    <name evidence="12" type="ORF">BC343_01770</name>
</gene>
<dbReference type="NCBIfam" id="TIGR01352">
    <property type="entry name" value="tonB_Cterm"/>
    <property type="match status" value="1"/>
</dbReference>
<evidence type="ECO:0000256" key="2">
    <source>
        <dbReference type="ARBA" id="ARBA00006555"/>
    </source>
</evidence>
<evidence type="ECO:0000256" key="8">
    <source>
        <dbReference type="ARBA" id="ARBA00022989"/>
    </source>
</evidence>
<evidence type="ECO:0000313" key="13">
    <source>
        <dbReference type="Proteomes" id="UP000189739"/>
    </source>
</evidence>
<dbReference type="GO" id="GO:0055085">
    <property type="term" value="P:transmembrane transport"/>
    <property type="evidence" value="ECO:0007669"/>
    <property type="project" value="InterPro"/>
</dbReference>
<evidence type="ECO:0000259" key="11">
    <source>
        <dbReference type="PROSITE" id="PS52015"/>
    </source>
</evidence>
<dbReference type="PANTHER" id="PTHR33446:SF2">
    <property type="entry name" value="PROTEIN TONB"/>
    <property type="match status" value="1"/>
</dbReference>
<keyword evidence="5" id="KW-0997">Cell inner membrane</keyword>
<dbReference type="Gene3D" id="3.30.1150.10">
    <property type="match status" value="1"/>
</dbReference>
<dbReference type="SUPFAM" id="SSF82185">
    <property type="entry name" value="Histone H3 K4-specific methyltransferase SET7/9 N-terminal domain"/>
    <property type="match status" value="1"/>
</dbReference>
<dbReference type="GO" id="GO:0098797">
    <property type="term" value="C:plasma membrane protein complex"/>
    <property type="evidence" value="ECO:0007669"/>
    <property type="project" value="TreeGrafter"/>
</dbReference>
<dbReference type="InterPro" id="IPR051045">
    <property type="entry name" value="TonB-dependent_transducer"/>
</dbReference>
<name>A0A1S9PLH6_9SPHI</name>
<keyword evidence="10" id="KW-0732">Signal</keyword>
<dbReference type="PROSITE" id="PS52015">
    <property type="entry name" value="TONB_CTD"/>
    <property type="match status" value="1"/>
</dbReference>
<keyword evidence="13" id="KW-1185">Reference proteome</keyword>
<dbReference type="Proteomes" id="UP000189739">
    <property type="component" value="Unassembled WGS sequence"/>
</dbReference>
<sequence>MAKPLFFWIFLFSVTLSYAQKKDTTTYYMRNSGGLALNINVADFIRILYPPDSSITDRELIAVKDVFMNGKVKATAYTYRTTWDVQYGLNGPYLEYFPNGRRKYFRNYQNGKPIGEWLSYYSNGQLYTVVKYSDEYNARLVQCNDSTGKLMAENGNGRWIKYSDDLKRYISGNVVNGQEDGEWQGFVNDTTTCTNIFRNGNFLSGVIHYKNGKEFRFTEANIAPTYPAGNAVLGRTLASKIRYPEAARQSNTTGRVIVSFYVDENGHSSDIHVSRGIGSGCDEEAIRVVKTLPNKWTIGIQNGMPVASMLSIPIQFSQN</sequence>
<reference evidence="12 13" key="1">
    <citation type="submission" date="2016-07" db="EMBL/GenBank/DDBJ databases">
        <title>Genomic analysis of zinc-resistant bacterium Mucilaginibacter pedocola TBZ30.</title>
        <authorList>
            <person name="Huang J."/>
            <person name="Tang J."/>
        </authorList>
    </citation>
    <scope>NUCLEOTIDE SEQUENCE [LARGE SCALE GENOMIC DNA]</scope>
    <source>
        <strain evidence="12 13">TBZ30</strain>
    </source>
</reference>
<evidence type="ECO:0000256" key="6">
    <source>
        <dbReference type="ARBA" id="ARBA00022692"/>
    </source>
</evidence>
<keyword evidence="9" id="KW-0472">Membrane</keyword>
<evidence type="ECO:0000256" key="3">
    <source>
        <dbReference type="ARBA" id="ARBA00022448"/>
    </source>
</evidence>
<comment type="similarity">
    <text evidence="2">Belongs to the TonB family.</text>
</comment>
<dbReference type="InterPro" id="IPR006260">
    <property type="entry name" value="TonB/TolA_C"/>
</dbReference>
<evidence type="ECO:0000256" key="9">
    <source>
        <dbReference type="ARBA" id="ARBA00023136"/>
    </source>
</evidence>
<dbReference type="Gene3D" id="2.20.110.10">
    <property type="entry name" value="Histone H3 K4-specific methyltransferase SET7/9 N-terminal domain"/>
    <property type="match status" value="1"/>
</dbReference>
<accession>A0A1S9PLH6</accession>
<keyword evidence="6" id="KW-0812">Transmembrane</keyword>
<protein>
    <recommendedName>
        <fullName evidence="11">TonB C-terminal domain-containing protein</fullName>
    </recommendedName>
</protein>
<dbReference type="RefSeq" id="WP_078345999.1">
    <property type="nucleotide sequence ID" value="NZ_MBTF01000001.1"/>
</dbReference>
<dbReference type="Pfam" id="PF03544">
    <property type="entry name" value="TonB_C"/>
    <property type="match status" value="1"/>
</dbReference>
<comment type="caution">
    <text evidence="12">The sequence shown here is derived from an EMBL/GenBank/DDBJ whole genome shotgun (WGS) entry which is preliminary data.</text>
</comment>
<evidence type="ECO:0000256" key="10">
    <source>
        <dbReference type="SAM" id="SignalP"/>
    </source>
</evidence>
<dbReference type="EMBL" id="MBTF01000001">
    <property type="protein sequence ID" value="OOQ61820.1"/>
    <property type="molecule type" value="Genomic_DNA"/>
</dbReference>
<dbReference type="InterPro" id="IPR037682">
    <property type="entry name" value="TonB_C"/>
</dbReference>